<keyword evidence="3" id="KW-1003">Cell membrane</keyword>
<dbReference type="EMBL" id="JAANES010000001">
    <property type="protein sequence ID" value="MBS3018445.1"/>
    <property type="molecule type" value="Genomic_DNA"/>
</dbReference>
<reference evidence="8 9" key="1">
    <citation type="submission" date="2020-03" db="EMBL/GenBank/DDBJ databases">
        <title>The role of nitrogen metabolism on polyethylene biodegradation.</title>
        <authorList>
            <person name="Peixoto J."/>
            <person name="Vizzotto C.S."/>
            <person name="Ramos A."/>
            <person name="Alves G."/>
            <person name="Steindorff A."/>
            <person name="Kruger R."/>
        </authorList>
    </citation>
    <scope>NUCLEOTIDE SEQUENCE [LARGE SCALE GENOMIC DNA]</scope>
    <source>
        <strain evidence="8 9">PE63</strain>
    </source>
</reference>
<dbReference type="Pfam" id="PF04226">
    <property type="entry name" value="Transgly_assoc"/>
    <property type="match status" value="1"/>
</dbReference>
<evidence type="ECO:0000256" key="3">
    <source>
        <dbReference type="ARBA" id="ARBA00022475"/>
    </source>
</evidence>
<proteinExistence type="inferred from homology"/>
<keyword evidence="4 7" id="KW-0812">Transmembrane</keyword>
<evidence type="ECO:0000256" key="6">
    <source>
        <dbReference type="ARBA" id="ARBA00023136"/>
    </source>
</evidence>
<organism evidence="8 9">
    <name type="scientific">Comamonas brasiliensis</name>
    <dbReference type="NCBI Taxonomy" id="1812482"/>
    <lineage>
        <taxon>Bacteria</taxon>
        <taxon>Pseudomonadati</taxon>
        <taxon>Pseudomonadota</taxon>
        <taxon>Betaproteobacteria</taxon>
        <taxon>Burkholderiales</taxon>
        <taxon>Comamonadaceae</taxon>
        <taxon>Comamonas</taxon>
    </lineage>
</organism>
<protein>
    <recommendedName>
        <fullName evidence="10">GlsB/YeaQ/YmgE family stress response membrane protein</fullName>
    </recommendedName>
</protein>
<dbReference type="InterPro" id="IPR007341">
    <property type="entry name" value="Transgly_assoc"/>
</dbReference>
<comment type="similarity">
    <text evidence="2">Belongs to the UPF0410 family.</text>
</comment>
<evidence type="ECO:0000256" key="1">
    <source>
        <dbReference type="ARBA" id="ARBA00004651"/>
    </source>
</evidence>
<dbReference type="PANTHER" id="PTHR33884">
    <property type="entry name" value="UPF0410 PROTEIN YMGE"/>
    <property type="match status" value="1"/>
</dbReference>
<evidence type="ECO:0000256" key="2">
    <source>
        <dbReference type="ARBA" id="ARBA00011006"/>
    </source>
</evidence>
<evidence type="ECO:0000313" key="8">
    <source>
        <dbReference type="EMBL" id="MBS3018445.1"/>
    </source>
</evidence>
<evidence type="ECO:0008006" key="10">
    <source>
        <dbReference type="Google" id="ProtNLM"/>
    </source>
</evidence>
<gene>
    <name evidence="8" type="ORF">DJFAAGMI_01177</name>
</gene>
<feature type="transmembrane region" description="Helical" evidence="7">
    <location>
        <begin position="29"/>
        <end position="47"/>
    </location>
</feature>
<feature type="transmembrane region" description="Helical" evidence="7">
    <location>
        <begin position="6"/>
        <end position="22"/>
    </location>
</feature>
<sequence length="91" mass="10023">MDFLIWVLVGGLIGWIAAFAMNTRGDQDLIVNIGIGVLGALVGGWLVTPLFGTPFPIDDHEYKPMSIFISLTGALIFLTIFNLVFRNFPPR</sequence>
<comment type="caution">
    <text evidence="8">The sequence shown here is derived from an EMBL/GenBank/DDBJ whole genome shotgun (WGS) entry which is preliminary data.</text>
</comment>
<accession>A0ABS5LPL9</accession>
<evidence type="ECO:0000313" key="9">
    <source>
        <dbReference type="Proteomes" id="UP001647436"/>
    </source>
</evidence>
<dbReference type="Proteomes" id="UP001647436">
    <property type="component" value="Unassembled WGS sequence"/>
</dbReference>
<evidence type="ECO:0000256" key="7">
    <source>
        <dbReference type="SAM" id="Phobius"/>
    </source>
</evidence>
<name>A0ABS5LPL9_9BURK</name>
<feature type="transmembrane region" description="Helical" evidence="7">
    <location>
        <begin position="67"/>
        <end position="85"/>
    </location>
</feature>
<keyword evidence="9" id="KW-1185">Reference proteome</keyword>
<keyword evidence="6 7" id="KW-0472">Membrane</keyword>
<evidence type="ECO:0000256" key="4">
    <source>
        <dbReference type="ARBA" id="ARBA00022692"/>
    </source>
</evidence>
<comment type="subcellular location">
    <subcellularLocation>
        <location evidence="1">Cell membrane</location>
        <topology evidence="1">Multi-pass membrane protein</topology>
    </subcellularLocation>
</comment>
<dbReference type="RefSeq" id="WP_211456312.1">
    <property type="nucleotide sequence ID" value="NZ_JAANES010000001.1"/>
</dbReference>
<evidence type="ECO:0000256" key="5">
    <source>
        <dbReference type="ARBA" id="ARBA00022989"/>
    </source>
</evidence>
<dbReference type="PANTHER" id="PTHR33884:SF3">
    <property type="entry name" value="UPF0410 PROTEIN YMGE"/>
    <property type="match status" value="1"/>
</dbReference>
<keyword evidence="5 7" id="KW-1133">Transmembrane helix</keyword>